<proteinExistence type="predicted"/>
<evidence type="ECO:0000313" key="2">
    <source>
        <dbReference type="EMBL" id="TPP11442.1"/>
    </source>
</evidence>
<protein>
    <submittedName>
        <fullName evidence="2">DUF2189 domain-containing protein</fullName>
    </submittedName>
</protein>
<name>A0A504V1Y7_9HYPH</name>
<gene>
    <name evidence="2" type="ORF">FJQ55_11725</name>
</gene>
<organism evidence="2 3">
    <name type="scientific">Rhizobium glycinendophyticum</name>
    <dbReference type="NCBI Taxonomy" id="2589807"/>
    <lineage>
        <taxon>Bacteria</taxon>
        <taxon>Pseudomonadati</taxon>
        <taxon>Pseudomonadota</taxon>
        <taxon>Alphaproteobacteria</taxon>
        <taxon>Hyphomicrobiales</taxon>
        <taxon>Rhizobiaceae</taxon>
        <taxon>Rhizobium/Agrobacterium group</taxon>
        <taxon>Rhizobium</taxon>
    </lineage>
</organism>
<evidence type="ECO:0000313" key="3">
    <source>
        <dbReference type="Proteomes" id="UP000316429"/>
    </source>
</evidence>
<feature type="transmembrane region" description="Helical" evidence="1">
    <location>
        <begin position="139"/>
        <end position="160"/>
    </location>
</feature>
<feature type="transmembrane region" description="Helical" evidence="1">
    <location>
        <begin position="218"/>
        <end position="247"/>
    </location>
</feature>
<keyword evidence="1" id="KW-0812">Transmembrane</keyword>
<sequence>MDQHIIRDGSLPKFRINRLTLQDVVASFADGWRDFRSYPVYGLFFGAIYALGGLFIAVMLAYYHLPWMIIPVAIGFPLVGPFVAVGIYEISRRHQAGEPIGWKAVLAEVFRQRERQLSWMAFVVLFIFWIWIYQVRLLMALLLGFRIPATLDAFANLVLYTPEGLTFLAIGTVVGAVLATILFTATVISMPLLLDHDPDFVTAMLTSMRTVMENPLPMLTFGFVIAVAAFLALLPVFAGLLVVLPVAGHATWHLYRRAISIPA</sequence>
<dbReference type="RefSeq" id="WP_140828116.1">
    <property type="nucleotide sequence ID" value="NZ_VFYP01000001.1"/>
</dbReference>
<feature type="transmembrane region" description="Helical" evidence="1">
    <location>
        <begin position="167"/>
        <end position="194"/>
    </location>
</feature>
<feature type="transmembrane region" description="Helical" evidence="1">
    <location>
        <begin position="40"/>
        <end position="63"/>
    </location>
</feature>
<keyword evidence="3" id="KW-1185">Reference proteome</keyword>
<accession>A0A504V1Y7</accession>
<dbReference type="InterPro" id="IPR018692">
    <property type="entry name" value="DUF2189"/>
</dbReference>
<feature type="transmembrane region" description="Helical" evidence="1">
    <location>
        <begin position="117"/>
        <end position="133"/>
    </location>
</feature>
<comment type="caution">
    <text evidence="2">The sequence shown here is derived from an EMBL/GenBank/DDBJ whole genome shotgun (WGS) entry which is preliminary data.</text>
</comment>
<evidence type="ECO:0000256" key="1">
    <source>
        <dbReference type="SAM" id="Phobius"/>
    </source>
</evidence>
<dbReference type="AlphaFoldDB" id="A0A504V1Y7"/>
<keyword evidence="1" id="KW-0472">Membrane</keyword>
<feature type="transmembrane region" description="Helical" evidence="1">
    <location>
        <begin position="69"/>
        <end position="88"/>
    </location>
</feature>
<dbReference type="EMBL" id="VFYP01000001">
    <property type="protein sequence ID" value="TPP11442.1"/>
    <property type="molecule type" value="Genomic_DNA"/>
</dbReference>
<dbReference type="Proteomes" id="UP000316429">
    <property type="component" value="Unassembled WGS sequence"/>
</dbReference>
<dbReference type="Pfam" id="PF09955">
    <property type="entry name" value="DUF2189"/>
    <property type="match status" value="1"/>
</dbReference>
<dbReference type="OrthoDB" id="9809543at2"/>
<keyword evidence="1" id="KW-1133">Transmembrane helix</keyword>
<reference evidence="2 3" key="1">
    <citation type="submission" date="2019-06" db="EMBL/GenBank/DDBJ databases">
        <title>Rhizobium sp. CL12 isolated from roots of soybean.</title>
        <authorList>
            <person name="Wang C."/>
        </authorList>
    </citation>
    <scope>NUCLEOTIDE SEQUENCE [LARGE SCALE GENOMIC DNA]</scope>
    <source>
        <strain evidence="2 3">CL12</strain>
    </source>
</reference>